<proteinExistence type="predicted"/>
<gene>
    <name evidence="2" type="ORF">MANES_03G072000v8</name>
</gene>
<feature type="chain" id="PRO_5012090207" evidence="1">
    <location>
        <begin position="29"/>
        <end position="107"/>
    </location>
</feature>
<evidence type="ECO:0000313" key="2">
    <source>
        <dbReference type="EMBL" id="OAY54405.1"/>
    </source>
</evidence>
<feature type="signal peptide" evidence="1">
    <location>
        <begin position="1"/>
        <end position="28"/>
    </location>
</feature>
<dbReference type="GO" id="GO:0010089">
    <property type="term" value="P:xylem development"/>
    <property type="evidence" value="ECO:0007669"/>
    <property type="project" value="InterPro"/>
</dbReference>
<dbReference type="PANTHER" id="PTHR35301">
    <property type="entry name" value="CLAVATA3/ESR (CLE)-RELATED PROTEIN 41-RELATED"/>
    <property type="match status" value="1"/>
</dbReference>
<reference evidence="3" key="1">
    <citation type="journal article" date="2016" name="Nat. Biotechnol.">
        <title>Sequencing wild and cultivated cassava and related species reveals extensive interspecific hybridization and genetic diversity.</title>
        <authorList>
            <person name="Bredeson J.V."/>
            <person name="Lyons J.B."/>
            <person name="Prochnik S.E."/>
            <person name="Wu G.A."/>
            <person name="Ha C.M."/>
            <person name="Edsinger-Gonzales E."/>
            <person name="Grimwood J."/>
            <person name="Schmutz J."/>
            <person name="Rabbi I.Y."/>
            <person name="Egesi C."/>
            <person name="Nauluvula P."/>
            <person name="Lebot V."/>
            <person name="Ndunguru J."/>
            <person name="Mkamilo G."/>
            <person name="Bart R.S."/>
            <person name="Setter T.L."/>
            <person name="Gleadow R.M."/>
            <person name="Kulakow P."/>
            <person name="Ferguson M.E."/>
            <person name="Rounsley S."/>
            <person name="Rokhsar D.S."/>
        </authorList>
    </citation>
    <scope>NUCLEOTIDE SEQUENCE [LARGE SCALE GENOMIC DNA]</scope>
    <source>
        <strain evidence="3">cv. AM560-2</strain>
    </source>
</reference>
<dbReference type="InterPro" id="IPR037495">
    <property type="entry name" value="CLE41/42/44"/>
</dbReference>
<protein>
    <submittedName>
        <fullName evidence="2">Uncharacterized protein</fullName>
    </submittedName>
</protein>
<dbReference type="GO" id="GO:0048046">
    <property type="term" value="C:apoplast"/>
    <property type="evidence" value="ECO:0000318"/>
    <property type="project" value="GO_Central"/>
</dbReference>
<accession>A0A2C9W6V0</accession>
<dbReference type="AlphaFoldDB" id="A0A2C9W6V0"/>
<keyword evidence="1" id="KW-0732">Signal</keyword>
<organism evidence="2 3">
    <name type="scientific">Manihot esculenta</name>
    <name type="common">Cassava</name>
    <name type="synonym">Jatropha manihot</name>
    <dbReference type="NCBI Taxonomy" id="3983"/>
    <lineage>
        <taxon>Eukaryota</taxon>
        <taxon>Viridiplantae</taxon>
        <taxon>Streptophyta</taxon>
        <taxon>Embryophyta</taxon>
        <taxon>Tracheophyta</taxon>
        <taxon>Spermatophyta</taxon>
        <taxon>Magnoliopsida</taxon>
        <taxon>eudicotyledons</taxon>
        <taxon>Gunneridae</taxon>
        <taxon>Pentapetalae</taxon>
        <taxon>rosids</taxon>
        <taxon>fabids</taxon>
        <taxon>Malpighiales</taxon>
        <taxon>Euphorbiaceae</taxon>
        <taxon>Crotonoideae</taxon>
        <taxon>Manihoteae</taxon>
        <taxon>Manihot</taxon>
    </lineage>
</organism>
<dbReference type="EMBL" id="CM004389">
    <property type="protein sequence ID" value="OAY54405.1"/>
    <property type="molecule type" value="Genomic_DNA"/>
</dbReference>
<dbReference type="GO" id="GO:0033612">
    <property type="term" value="F:receptor serine/threonine kinase binding"/>
    <property type="evidence" value="ECO:0000318"/>
    <property type="project" value="GO_Central"/>
</dbReference>
<evidence type="ECO:0000256" key="1">
    <source>
        <dbReference type="SAM" id="SignalP"/>
    </source>
</evidence>
<name>A0A2C9W6V0_MANES</name>
<keyword evidence="3" id="KW-1185">Reference proteome</keyword>
<evidence type="ECO:0000313" key="3">
    <source>
        <dbReference type="Proteomes" id="UP000091857"/>
    </source>
</evidence>
<dbReference type="Proteomes" id="UP000091857">
    <property type="component" value="Chromosome 3"/>
</dbReference>
<dbReference type="Gramene" id="Manes.03G072000.1.v8.1">
    <property type="protein sequence ID" value="Manes.03G072000.1.v8.1.CDS.1"/>
    <property type="gene ID" value="Manes.03G072000.v8.1"/>
</dbReference>
<comment type="caution">
    <text evidence="2">The sequence shown here is derived from an EMBL/GenBank/DDBJ whole genome shotgun (WGS) entry which is preliminary data.</text>
</comment>
<dbReference type="PANTHER" id="PTHR35301:SF3">
    <property type="entry name" value="CLE03 PROTEIN"/>
    <property type="match status" value="1"/>
</dbReference>
<sequence>MATDVISPYLLTCFTFFFFFLLISNAHSSMANTDQSLPPAATTTNFTQNGMPFLATRPSLANENNNTVSESQQRGLRFSRSPLPWQEKIFNASAHEVPSGPNPISNR</sequence>